<comment type="caution">
    <text evidence="3">The sequence shown here is derived from an EMBL/GenBank/DDBJ whole genome shotgun (WGS) entry which is preliminary data.</text>
</comment>
<feature type="domain" description="Excalibur calcium-binding" evidence="2">
    <location>
        <begin position="191"/>
        <end position="227"/>
    </location>
</feature>
<feature type="transmembrane region" description="Helical" evidence="1">
    <location>
        <begin position="27"/>
        <end position="45"/>
    </location>
</feature>
<keyword evidence="4" id="KW-1185">Reference proteome</keyword>
<protein>
    <submittedName>
        <fullName evidence="3">Excalibur calcium-binding domain-containing protein</fullName>
    </submittedName>
</protein>
<keyword evidence="1" id="KW-1133">Transmembrane helix</keyword>
<accession>A0ABT4MK58</accession>
<gene>
    <name evidence="3" type="ORF">O4220_21390</name>
</gene>
<organism evidence="3 4">
    <name type="scientific">Rhodococcus ruber</name>
    <dbReference type="NCBI Taxonomy" id="1830"/>
    <lineage>
        <taxon>Bacteria</taxon>
        <taxon>Bacillati</taxon>
        <taxon>Actinomycetota</taxon>
        <taxon>Actinomycetes</taxon>
        <taxon>Mycobacteriales</taxon>
        <taxon>Nocardiaceae</taxon>
        <taxon>Rhodococcus</taxon>
    </lineage>
</organism>
<keyword evidence="1" id="KW-0812">Transmembrane</keyword>
<dbReference type="Proteomes" id="UP001081071">
    <property type="component" value="Unassembled WGS sequence"/>
</dbReference>
<dbReference type="EMBL" id="JAPWIJ010000009">
    <property type="protein sequence ID" value="MCZ4521074.1"/>
    <property type="molecule type" value="Genomic_DNA"/>
</dbReference>
<keyword evidence="1" id="KW-0472">Membrane</keyword>
<sequence length="228" mass="23558">MTSAYPPPFQRPAPEPETPRRPLFGKVFAWVAIVFGVIFLIGALVSFEFGALLVGALMVGAGVAYLYLSPSRGRRGWAVPAIAVLPALIVMGLTTTTEPETPAVAPVAAVPALPTVTTTSAPPSTTTPTPTTTTTVAPTTEAVAAIIEVPTTSEYIPLPDPEPVYIPEPAYTPEPVYTAPAPLVAVPPVVSYANCDAVRAAGAAPIYAGEPGYSSKLDRDKDGIGCDT</sequence>
<evidence type="ECO:0000256" key="1">
    <source>
        <dbReference type="SAM" id="Phobius"/>
    </source>
</evidence>
<name>A0ABT4MK58_9NOCA</name>
<evidence type="ECO:0000313" key="3">
    <source>
        <dbReference type="EMBL" id="MCZ4521074.1"/>
    </source>
</evidence>
<proteinExistence type="predicted"/>
<dbReference type="Pfam" id="PF05901">
    <property type="entry name" value="Excalibur"/>
    <property type="match status" value="1"/>
</dbReference>
<evidence type="ECO:0000259" key="2">
    <source>
        <dbReference type="SMART" id="SM00894"/>
    </source>
</evidence>
<dbReference type="InterPro" id="IPR008613">
    <property type="entry name" value="Excalibur_Ca-bd_domain"/>
</dbReference>
<feature type="transmembrane region" description="Helical" evidence="1">
    <location>
        <begin position="51"/>
        <end position="68"/>
    </location>
</feature>
<dbReference type="SMART" id="SM00894">
    <property type="entry name" value="Excalibur"/>
    <property type="match status" value="1"/>
</dbReference>
<reference evidence="3" key="1">
    <citation type="submission" date="2022-12" db="EMBL/GenBank/DDBJ databases">
        <authorList>
            <person name="Krivoruchko A.V."/>
            <person name="Elkin A."/>
        </authorList>
    </citation>
    <scope>NUCLEOTIDE SEQUENCE</scope>
    <source>
        <strain evidence="3">IEGM 1391</strain>
    </source>
</reference>
<evidence type="ECO:0000313" key="4">
    <source>
        <dbReference type="Proteomes" id="UP001081071"/>
    </source>
</evidence>
<feature type="transmembrane region" description="Helical" evidence="1">
    <location>
        <begin position="75"/>
        <end position="93"/>
    </location>
</feature>
<dbReference type="RefSeq" id="WP_269607497.1">
    <property type="nucleotide sequence ID" value="NZ_JAPWIJ010000009.1"/>
</dbReference>